<dbReference type="CDD" id="cd02440">
    <property type="entry name" value="AdoMet_MTases"/>
    <property type="match status" value="1"/>
</dbReference>
<dbReference type="GO" id="GO:0009007">
    <property type="term" value="F:site-specific DNA-methyltransferase (adenine-specific) activity"/>
    <property type="evidence" value="ECO:0007669"/>
    <property type="project" value="UniProtKB-EC"/>
</dbReference>
<sequence>MITKDEWLAFLEVLHNKVRNAKGIKLTGMPALNEINNFLLLRFIEKYIDERELAEECKFSDIYEKYATKEIIDADAKIPKLADRNCYKLWDEVYNTKNDCVLKQLLRDDFFKKYLNSEVSRVSAYIEKPTVCETIQEIFRLVHDKFDGIEIDYNFYDAFGSAYEQFKTDSVSNQGKRTGQHFTPIAIKQLIINELKPKPDELFYEPCAGSGGFIHTAYNYVYNNYPDDHENFKENIYANECNPEIIKPLMINMLLHNIPVEHIQEQDSLDVANCNEYKEKFDVIPTNPPFGMKTELTLSDYWKDLKTGKNIVKDSTAQFLIHIYHSLKNGGRAGVVIDRGILNNGTEKASTWQSKFRKFLLENCDVYKIVLLPTGIFDYTNFGTAIIFFKKGTKSTNIEYYEAKFKDTDKKIGLILDNIPNKVFKCDDIIKNNYSLKFESEEINEEKHKHGWIKLDDIVLIKKGTFNTKEIDNSGLYPYYSSSIKNPTGTHNIFTTDEKEYIIFIKDGGNKNNPLSCSSGMAKSFYVKGKSAINNHNLIFCDNGKINLQFLYYYLEINRISNLKLAKYNSGLGSISMESIKEIQIPNLSNSQQKEIIELLEELFKKYDINLLPEQIKDVPIFNLLIDKRYDDFSDAIYLIYRKLEAEKLYDAYEKDKQATFRWMLNGMKCEIKKLGDIIDIKKGNLNTKDIDNNGPYPYYISGLKNPAGTHSEYSIDATEYILFVKDGGDKKNPFNEKSGMAKPFYCKGKTAVNGHLVIFVNKKGISLNIKFLYLFLNCYRKNMMKYAKYNSGLGSITMDKIIGFEVNLPSMADQEKLIKEIEKIERSQANYSIYLKGLGKILEHTYHTIKNITLERKEANDTSKLNNIAIDVDLEDLTSNDQLKSQMDQTDTNYKKIQIDHLQTLKELESESHDAQELGSEELSMKQTMKPEIVQIPEQKKSPKKIVVKGKKPRGTKIKQGENSDVASQLPDVNKVLVNENNLTEAMTEPLMQPKPEPKKSSKKIVVKGKKIRMDPEKI</sequence>
<dbReference type="Pfam" id="PF01420">
    <property type="entry name" value="Methylase_S"/>
    <property type="match status" value="2"/>
</dbReference>
<accession>A0A3G5A8Y1</accession>
<dbReference type="InterPro" id="IPR003356">
    <property type="entry name" value="DNA_methylase_A-5"/>
</dbReference>
<dbReference type="InterPro" id="IPR029063">
    <property type="entry name" value="SAM-dependent_MTases_sf"/>
</dbReference>
<dbReference type="Gene3D" id="3.90.220.20">
    <property type="entry name" value="DNA methylase specificity domains"/>
    <property type="match status" value="2"/>
</dbReference>
<evidence type="ECO:0000259" key="11">
    <source>
        <dbReference type="Pfam" id="PF02384"/>
    </source>
</evidence>
<evidence type="ECO:0000256" key="3">
    <source>
        <dbReference type="ARBA" id="ARBA00022603"/>
    </source>
</evidence>
<dbReference type="GO" id="GO:0004519">
    <property type="term" value="F:endonuclease activity"/>
    <property type="evidence" value="ECO:0007669"/>
    <property type="project" value="UniProtKB-KW"/>
</dbReference>
<dbReference type="Gene3D" id="3.40.50.150">
    <property type="entry name" value="Vaccinia Virus protein VP39"/>
    <property type="match status" value="1"/>
</dbReference>
<keyword evidence="5" id="KW-0949">S-adenosyl-L-methionine</keyword>
<evidence type="ECO:0000256" key="6">
    <source>
        <dbReference type="ARBA" id="ARBA00022747"/>
    </source>
</evidence>
<evidence type="ECO:0000256" key="9">
    <source>
        <dbReference type="SAM" id="MobiDB-lite"/>
    </source>
</evidence>
<dbReference type="SUPFAM" id="SSF53335">
    <property type="entry name" value="S-adenosyl-L-methionine-dependent methyltransferases"/>
    <property type="match status" value="1"/>
</dbReference>
<reference evidence="12" key="1">
    <citation type="submission" date="2018-10" db="EMBL/GenBank/DDBJ databases">
        <title>Hidden diversity of soil giant viruses.</title>
        <authorList>
            <person name="Schulz F."/>
            <person name="Alteio L."/>
            <person name="Goudeau D."/>
            <person name="Ryan E.M."/>
            <person name="Malmstrom R.R."/>
            <person name="Blanchard J."/>
            <person name="Woyke T."/>
        </authorList>
    </citation>
    <scope>NUCLEOTIDE SEQUENCE</scope>
    <source>
        <strain evidence="12">HYV1</strain>
    </source>
</reference>
<evidence type="ECO:0000313" key="12">
    <source>
        <dbReference type="EMBL" id="AYV82944.1"/>
    </source>
</evidence>
<keyword evidence="6" id="KW-0680">Restriction system</keyword>
<keyword evidence="3" id="KW-0489">Methyltransferase</keyword>
<feature type="domain" description="Type I restriction modification DNA specificity" evidence="10">
    <location>
        <begin position="671"/>
        <end position="827"/>
    </location>
</feature>
<keyword evidence="7" id="KW-0238">DNA-binding</keyword>
<name>A0A3G5A8Y1_9VIRU</name>
<dbReference type="InterPro" id="IPR044946">
    <property type="entry name" value="Restrct_endonuc_typeI_TRD_sf"/>
</dbReference>
<evidence type="ECO:0000256" key="1">
    <source>
        <dbReference type="ARBA" id="ARBA00010923"/>
    </source>
</evidence>
<evidence type="ECO:0000259" key="10">
    <source>
        <dbReference type="Pfam" id="PF01420"/>
    </source>
</evidence>
<keyword evidence="12" id="KW-0540">Nuclease</keyword>
<feature type="region of interest" description="Disordered" evidence="9">
    <location>
        <begin position="943"/>
        <end position="972"/>
    </location>
</feature>
<dbReference type="InterPro" id="IPR000055">
    <property type="entry name" value="Restrct_endonuc_typeI_TRD"/>
</dbReference>
<evidence type="ECO:0000256" key="4">
    <source>
        <dbReference type="ARBA" id="ARBA00022679"/>
    </source>
</evidence>
<feature type="region of interest" description="Disordered" evidence="9">
    <location>
        <begin position="985"/>
        <end position="1020"/>
    </location>
</feature>
<feature type="domain" description="Type I restriction modification DNA specificity" evidence="10">
    <location>
        <begin position="454"/>
        <end position="610"/>
    </location>
</feature>
<comment type="similarity">
    <text evidence="1">Belongs to the type-I restriction system S methylase family.</text>
</comment>
<evidence type="ECO:0000256" key="2">
    <source>
        <dbReference type="ARBA" id="ARBA00011900"/>
    </source>
</evidence>
<feature type="compositionally biased region" description="Basic residues" evidence="9">
    <location>
        <begin position="943"/>
        <end position="958"/>
    </location>
</feature>
<proteinExistence type="inferred from homology"/>
<dbReference type="GO" id="GO:0003677">
    <property type="term" value="F:DNA binding"/>
    <property type="evidence" value="ECO:0007669"/>
    <property type="project" value="UniProtKB-KW"/>
</dbReference>
<dbReference type="GO" id="GO:0032259">
    <property type="term" value="P:methylation"/>
    <property type="evidence" value="ECO:0007669"/>
    <property type="project" value="UniProtKB-KW"/>
</dbReference>
<feature type="compositionally biased region" description="Basic residues" evidence="9">
    <location>
        <begin position="1002"/>
        <end position="1012"/>
    </location>
</feature>
<dbReference type="Pfam" id="PF02384">
    <property type="entry name" value="N6_Mtase"/>
    <property type="match status" value="1"/>
</dbReference>
<dbReference type="EC" id="2.1.1.72" evidence="2"/>
<dbReference type="PRINTS" id="PR00507">
    <property type="entry name" value="N12N6MTFRASE"/>
</dbReference>
<dbReference type="SUPFAM" id="SSF116734">
    <property type="entry name" value="DNA methylase specificity domain"/>
    <property type="match status" value="2"/>
</dbReference>
<protein>
    <recommendedName>
        <fullName evidence="2">site-specific DNA-methyltransferase (adenine-specific)</fullName>
        <ecNumber evidence="2">2.1.1.72</ecNumber>
    </recommendedName>
</protein>
<gene>
    <name evidence="12" type="ORF">Hyperionvirus3_90</name>
</gene>
<keyword evidence="12" id="KW-0378">Hydrolase</keyword>
<evidence type="ECO:0000256" key="5">
    <source>
        <dbReference type="ARBA" id="ARBA00022691"/>
    </source>
</evidence>
<keyword evidence="12" id="KW-0255">Endonuclease</keyword>
<dbReference type="GO" id="GO:0009307">
    <property type="term" value="P:DNA restriction-modification system"/>
    <property type="evidence" value="ECO:0007669"/>
    <property type="project" value="UniProtKB-KW"/>
</dbReference>
<dbReference type="PANTHER" id="PTHR42933:SF4">
    <property type="entry name" value="TYPE I RESTRICTION ENZYME ECOKI METHYLASE SUBUNIT"/>
    <property type="match status" value="1"/>
</dbReference>
<keyword evidence="4" id="KW-0808">Transferase</keyword>
<comment type="catalytic activity">
    <reaction evidence="8">
        <text>a 2'-deoxyadenosine in DNA + S-adenosyl-L-methionine = an N(6)-methyl-2'-deoxyadenosine in DNA + S-adenosyl-L-homocysteine + H(+)</text>
        <dbReference type="Rhea" id="RHEA:15197"/>
        <dbReference type="Rhea" id="RHEA-COMP:12418"/>
        <dbReference type="Rhea" id="RHEA-COMP:12419"/>
        <dbReference type="ChEBI" id="CHEBI:15378"/>
        <dbReference type="ChEBI" id="CHEBI:57856"/>
        <dbReference type="ChEBI" id="CHEBI:59789"/>
        <dbReference type="ChEBI" id="CHEBI:90615"/>
        <dbReference type="ChEBI" id="CHEBI:90616"/>
        <dbReference type="EC" id="2.1.1.72"/>
    </reaction>
</comment>
<dbReference type="GO" id="GO:0008170">
    <property type="term" value="F:N-methyltransferase activity"/>
    <property type="evidence" value="ECO:0007669"/>
    <property type="project" value="InterPro"/>
</dbReference>
<evidence type="ECO:0000256" key="7">
    <source>
        <dbReference type="ARBA" id="ARBA00023125"/>
    </source>
</evidence>
<organism evidence="12">
    <name type="scientific">Hyperionvirus sp</name>
    <dbReference type="NCBI Taxonomy" id="2487770"/>
    <lineage>
        <taxon>Viruses</taxon>
        <taxon>Varidnaviria</taxon>
        <taxon>Bamfordvirae</taxon>
        <taxon>Nucleocytoviricota</taxon>
        <taxon>Megaviricetes</taxon>
        <taxon>Imitervirales</taxon>
        <taxon>Mimiviridae</taxon>
        <taxon>Klosneuvirinae</taxon>
    </lineage>
</organism>
<dbReference type="InterPro" id="IPR051537">
    <property type="entry name" value="DNA_Adenine_Mtase"/>
</dbReference>
<evidence type="ECO:0000256" key="8">
    <source>
        <dbReference type="ARBA" id="ARBA00047942"/>
    </source>
</evidence>
<feature type="domain" description="DNA methylase adenine-specific" evidence="11">
    <location>
        <begin position="156"/>
        <end position="410"/>
    </location>
</feature>
<dbReference type="EMBL" id="MK072385">
    <property type="protein sequence ID" value="AYV82944.1"/>
    <property type="molecule type" value="Genomic_DNA"/>
</dbReference>
<dbReference type="PANTHER" id="PTHR42933">
    <property type="entry name" value="SLR6095 PROTEIN"/>
    <property type="match status" value="1"/>
</dbReference>